<comment type="caution">
    <text evidence="2">The sequence shown here is derived from an EMBL/GenBank/DDBJ whole genome shotgun (WGS) entry which is preliminary data.</text>
</comment>
<name>A0AAW0XJ31_CHEQU</name>
<dbReference type="PANTHER" id="PTHR12436:SF38">
    <property type="entry name" value="SAC3 DOMAIN-CONTAINING PROTEIN 1"/>
    <property type="match status" value="1"/>
</dbReference>
<dbReference type="GO" id="GO:0051298">
    <property type="term" value="P:centrosome duplication"/>
    <property type="evidence" value="ECO:0007669"/>
    <property type="project" value="TreeGrafter"/>
</dbReference>
<dbReference type="GO" id="GO:0051225">
    <property type="term" value="P:spindle assembly"/>
    <property type="evidence" value="ECO:0007669"/>
    <property type="project" value="TreeGrafter"/>
</dbReference>
<feature type="domain" description="SAC3/GANP/THP3 conserved" evidence="1">
    <location>
        <begin position="294"/>
        <end position="418"/>
    </location>
</feature>
<evidence type="ECO:0000313" key="2">
    <source>
        <dbReference type="EMBL" id="KAK8744538.1"/>
    </source>
</evidence>
<reference evidence="2 3" key="1">
    <citation type="journal article" date="2024" name="BMC Genomics">
        <title>Genome assembly of redclaw crayfish (Cherax quadricarinatus) provides insights into its immune adaptation and hypoxia tolerance.</title>
        <authorList>
            <person name="Liu Z."/>
            <person name="Zheng J."/>
            <person name="Li H."/>
            <person name="Fang K."/>
            <person name="Wang S."/>
            <person name="He J."/>
            <person name="Zhou D."/>
            <person name="Weng S."/>
            <person name="Chi M."/>
            <person name="Gu Z."/>
            <person name="He J."/>
            <person name="Li F."/>
            <person name="Wang M."/>
        </authorList>
    </citation>
    <scope>NUCLEOTIDE SEQUENCE [LARGE SCALE GENOMIC DNA]</scope>
    <source>
        <strain evidence="2">ZL_2023a</strain>
    </source>
</reference>
<dbReference type="GO" id="GO:0005819">
    <property type="term" value="C:spindle"/>
    <property type="evidence" value="ECO:0007669"/>
    <property type="project" value="TreeGrafter"/>
</dbReference>
<proteinExistence type="predicted"/>
<dbReference type="GO" id="GO:0005634">
    <property type="term" value="C:nucleus"/>
    <property type="evidence" value="ECO:0007669"/>
    <property type="project" value="TreeGrafter"/>
</dbReference>
<organism evidence="2 3">
    <name type="scientific">Cherax quadricarinatus</name>
    <name type="common">Australian red claw crayfish</name>
    <dbReference type="NCBI Taxonomy" id="27406"/>
    <lineage>
        <taxon>Eukaryota</taxon>
        <taxon>Metazoa</taxon>
        <taxon>Ecdysozoa</taxon>
        <taxon>Arthropoda</taxon>
        <taxon>Crustacea</taxon>
        <taxon>Multicrustacea</taxon>
        <taxon>Malacostraca</taxon>
        <taxon>Eumalacostraca</taxon>
        <taxon>Eucarida</taxon>
        <taxon>Decapoda</taxon>
        <taxon>Pleocyemata</taxon>
        <taxon>Astacidea</taxon>
        <taxon>Parastacoidea</taxon>
        <taxon>Parastacidae</taxon>
        <taxon>Cherax</taxon>
    </lineage>
</organism>
<dbReference type="Pfam" id="PF03399">
    <property type="entry name" value="SAC3_GANP"/>
    <property type="match status" value="2"/>
</dbReference>
<dbReference type="EMBL" id="JARKIK010000022">
    <property type="protein sequence ID" value="KAK8744538.1"/>
    <property type="molecule type" value="Genomic_DNA"/>
</dbReference>
<protein>
    <recommendedName>
        <fullName evidence="1">SAC3/GANP/THP3 conserved domain-containing protein</fullName>
    </recommendedName>
</protein>
<feature type="domain" description="SAC3/GANP/THP3 conserved" evidence="1">
    <location>
        <begin position="20"/>
        <end position="181"/>
    </location>
</feature>
<sequence length="465" mass="52876">MATDRDKDKSQFMVGTCLGMCPYAEVRLRQRERLIHPLEMAVNSNGNQLNYVQPRAMVKEFSRSAAGTEIKASDIRPVPVLVKTMKYLLTTVCLREDVSWALVYQFVSDRLRAIQQDLCVQGIKNTTCIHLYQAAVRFYAYAHYRTCEHDLCDFDPYLNKKHLTETLTLVVALFHEQDCQNKDTSFVDSRLFPDCCDEEIWNDSNDDTSESKIVQDARTTEKKFHRRTRKEGGISLRMSGDSCLDQNSSTGVTNSLRELSLANNSGGFADSEISSFSVPTGRTKECENKVISGYTFREEAEALYLLVNFGNEEVLMHAFQLQKKIRCSRLVSVAIKMNIAWLSCNYYRVLCLSSILPPLFLCAFHPHLTMIQRKALSILSIAHNSKGLVYKQEDLAAVLCFPSVQELNDACRHYGFTVLGGGIIFNKAAFNWNISMMKPLRVKWIEDKLAKMELSDLLLPNDLSL</sequence>
<gene>
    <name evidence="2" type="ORF">OTU49_000856</name>
</gene>
<evidence type="ECO:0000313" key="3">
    <source>
        <dbReference type="Proteomes" id="UP001445076"/>
    </source>
</evidence>
<evidence type="ECO:0000259" key="1">
    <source>
        <dbReference type="Pfam" id="PF03399"/>
    </source>
</evidence>
<dbReference type="GO" id="GO:0005813">
    <property type="term" value="C:centrosome"/>
    <property type="evidence" value="ECO:0007669"/>
    <property type="project" value="TreeGrafter"/>
</dbReference>
<dbReference type="InterPro" id="IPR045107">
    <property type="entry name" value="SAC3/GANP/THP3"/>
</dbReference>
<keyword evidence="3" id="KW-1185">Reference proteome</keyword>
<dbReference type="AlphaFoldDB" id="A0AAW0XJ31"/>
<dbReference type="Proteomes" id="UP001445076">
    <property type="component" value="Unassembled WGS sequence"/>
</dbReference>
<accession>A0AAW0XJ31</accession>
<dbReference type="Gene3D" id="1.25.40.990">
    <property type="match status" value="2"/>
</dbReference>
<dbReference type="PANTHER" id="PTHR12436">
    <property type="entry name" value="80 KDA MCM3-ASSOCIATED PROTEIN"/>
    <property type="match status" value="1"/>
</dbReference>
<dbReference type="InterPro" id="IPR005062">
    <property type="entry name" value="SAC3/GANP/THP3_conserved"/>
</dbReference>